<evidence type="ECO:0000313" key="5">
    <source>
        <dbReference type="Proteomes" id="UP000045039"/>
    </source>
</evidence>
<name>A0A069PZ58_PSEAI</name>
<protein>
    <submittedName>
        <fullName evidence="3">Copper resistance protein D</fullName>
    </submittedName>
    <submittedName>
        <fullName evidence="4">Copper transporter</fullName>
    </submittedName>
</protein>
<dbReference type="EMBL" id="CVVU01000223">
    <property type="protein sequence ID" value="CRP44650.1"/>
    <property type="molecule type" value="Genomic_DNA"/>
</dbReference>
<reference evidence="5" key="2">
    <citation type="submission" date="2015-06" db="EMBL/GenBank/DDBJ databases">
        <authorList>
            <person name="Radhakrishnan Rajesh"/>
            <person name="Underwood Anthony"/>
            <person name="Al-Shahib Ali"/>
        </authorList>
    </citation>
    <scope>NUCLEOTIDE SEQUENCE [LARGE SCALE GENOMIC DNA]</scope>
    <source>
        <strain evidence="5">P19_London_7_VIM_2_05_10</strain>
    </source>
</reference>
<dbReference type="AlphaFoldDB" id="A0A069PZ58"/>
<reference evidence="4 6" key="3">
    <citation type="submission" date="2017-08" db="EMBL/GenBank/DDBJ databases">
        <authorList>
            <person name="Feschi L."/>
            <person name="Jeukens J."/>
            <person name="Emond-Rheault J.-G."/>
            <person name="Kukavica-Ibrulj I."/>
            <person name="Boyle B."/>
            <person name="Levesque R.C."/>
        </authorList>
    </citation>
    <scope>NUCLEOTIDE SEQUENCE [LARGE SCALE GENOMIC DNA]</scope>
    <source>
        <strain evidence="4 6">PA-W36</strain>
    </source>
</reference>
<sequence length="144" mass="15598">MRTLLFLHLLGAAIWVGGHLVLALGILPGALRRRDPQAIRAFEQVYERIGIPALLLQVVSGLWLASLWLPFDHWFGATPVARALQLKLLLLAATAALGVHARLRLIPNLDAESLPKLGWHIAAITLVGLGFVAVGQSFRFGGAF</sequence>
<dbReference type="GO" id="GO:0016020">
    <property type="term" value="C:membrane"/>
    <property type="evidence" value="ECO:0007669"/>
    <property type="project" value="InterPro"/>
</dbReference>
<dbReference type="Proteomes" id="UP000284767">
    <property type="component" value="Unassembled WGS sequence"/>
</dbReference>
<dbReference type="eggNOG" id="ENOG5032SW8">
    <property type="taxonomic scope" value="Bacteria"/>
</dbReference>
<feature type="transmembrane region" description="Helical" evidence="1">
    <location>
        <begin position="117"/>
        <end position="138"/>
    </location>
</feature>
<dbReference type="Proteomes" id="UP000045039">
    <property type="component" value="Unassembled WGS sequence"/>
</dbReference>
<accession>A0A1S1C3C6</accession>
<organism evidence="4 6">
    <name type="scientific">Pseudomonas aeruginosa</name>
    <dbReference type="NCBI Taxonomy" id="287"/>
    <lineage>
        <taxon>Bacteria</taxon>
        <taxon>Pseudomonadati</taxon>
        <taxon>Pseudomonadota</taxon>
        <taxon>Gammaproteobacteria</taxon>
        <taxon>Pseudomonadales</taxon>
        <taxon>Pseudomonadaceae</taxon>
        <taxon>Pseudomonas</taxon>
    </lineage>
</organism>
<evidence type="ECO:0000313" key="6">
    <source>
        <dbReference type="Proteomes" id="UP000284767"/>
    </source>
</evidence>
<evidence type="ECO:0000313" key="4">
    <source>
        <dbReference type="EMBL" id="RPM06829.1"/>
    </source>
</evidence>
<evidence type="ECO:0000313" key="3">
    <source>
        <dbReference type="EMBL" id="CRP44650.1"/>
    </source>
</evidence>
<dbReference type="EMBL" id="NSNE01000021">
    <property type="protein sequence ID" value="RPM06829.1"/>
    <property type="molecule type" value="Genomic_DNA"/>
</dbReference>
<evidence type="ECO:0000259" key="2">
    <source>
        <dbReference type="Pfam" id="PF05425"/>
    </source>
</evidence>
<keyword evidence="1" id="KW-0812">Transmembrane</keyword>
<feature type="transmembrane region" description="Helical" evidence="1">
    <location>
        <begin position="49"/>
        <end position="71"/>
    </location>
</feature>
<dbReference type="Pfam" id="PF05425">
    <property type="entry name" value="CopD"/>
    <property type="match status" value="1"/>
</dbReference>
<dbReference type="RefSeq" id="WP_003112796.1">
    <property type="nucleotide sequence ID" value="NZ_BSAO01000020.1"/>
</dbReference>
<dbReference type="InterPro" id="IPR008457">
    <property type="entry name" value="Cu-R_CopD_dom"/>
</dbReference>
<feature type="transmembrane region" description="Helical" evidence="1">
    <location>
        <begin position="6"/>
        <end position="28"/>
    </location>
</feature>
<keyword evidence="1" id="KW-1133">Transmembrane helix</keyword>
<comment type="caution">
    <text evidence="4">The sequence shown here is derived from an EMBL/GenBank/DDBJ whole genome shotgun (WGS) entry which is preliminary data.</text>
</comment>
<reference evidence="3" key="1">
    <citation type="submission" date="2015-06" db="EMBL/GenBank/DDBJ databases">
        <authorList>
            <person name="Radhakrishnan R."/>
            <person name="Underwood A."/>
            <person name="Al-Shahib A."/>
        </authorList>
    </citation>
    <scope>NUCLEOTIDE SEQUENCE</scope>
    <source>
        <strain evidence="3">P19_London_7_VIM_2_05_10</strain>
    </source>
</reference>
<gene>
    <name evidence="4" type="ORF">IPC1295_27085</name>
    <name evidence="3" type="ORF">PAERUG_P19_London_7_VIM_2_05_10_04484</name>
</gene>
<evidence type="ECO:0000256" key="1">
    <source>
        <dbReference type="SAM" id="Phobius"/>
    </source>
</evidence>
<feature type="domain" description="Copper resistance protein D" evidence="2">
    <location>
        <begin position="42"/>
        <end position="134"/>
    </location>
</feature>
<reference evidence="4 6" key="4">
    <citation type="submission" date="2019-01" db="EMBL/GenBank/DDBJ databases">
        <title>The Pseudomonas aeruginosa pan-genome provides new insights on its population structure, horizontal gene transfer and pathogenicity.</title>
        <authorList>
            <person name="Freschi L."/>
            <person name="Vincent A.T."/>
            <person name="Jeukens J."/>
            <person name="Emond-Rheault J.-G."/>
            <person name="Kukavica-Ibrulj I."/>
            <person name="Dupont M.-J."/>
            <person name="Charette S.J."/>
            <person name="Boyle B."/>
            <person name="Levesque R.C."/>
        </authorList>
    </citation>
    <scope>NUCLEOTIDE SEQUENCE [LARGE SCALE GENOMIC DNA]</scope>
    <source>
        <strain evidence="4 6">PA-W36</strain>
    </source>
</reference>
<proteinExistence type="predicted"/>
<feature type="transmembrane region" description="Helical" evidence="1">
    <location>
        <begin position="83"/>
        <end position="105"/>
    </location>
</feature>
<keyword evidence="1" id="KW-0472">Membrane</keyword>
<accession>A0A069PZ58</accession>